<protein>
    <submittedName>
        <fullName evidence="3">Uncharacterized protein</fullName>
    </submittedName>
</protein>
<dbReference type="PROSITE" id="PS50090">
    <property type="entry name" value="MYB_LIKE"/>
    <property type="match status" value="3"/>
</dbReference>
<gene>
    <name evidence="3" type="ORF">N7463_002297</name>
</gene>
<dbReference type="InterPro" id="IPR009057">
    <property type="entry name" value="Homeodomain-like_sf"/>
</dbReference>
<dbReference type="InterPro" id="IPR050560">
    <property type="entry name" value="MYB_TF"/>
</dbReference>
<name>A0A9W9Y072_9EURO</name>
<dbReference type="OrthoDB" id="2143914at2759"/>
<dbReference type="CDD" id="cd00167">
    <property type="entry name" value="SANT"/>
    <property type="match status" value="3"/>
</dbReference>
<sequence length="388" mass="43831">MPSTRERRWWTSQEDEILKSAVQAQCNNPTNLDNWNDIASLLIGRTNKDCRKRWSKVQVDIQKGVWTREEDERLQRAVQQLGFKWSRVATMVQCRNADQCAKRWQQALRPGLNHTSWTPEDDEILVAAIKTHDNNWKQISLSVFPDRSTHDIRNRSLLLGRRSQNRSAVEHIPTQLQTPSSHEDEMGLCRDSTAYNESRDGTSEATYSDARDMLVDPDLRVGFSNDSCFQHTHEFPIIPNSANTILDQSWFGSATNMQNQQGLSVPYNDCLSWSDPFQVSSLTTSGSEFPWWENGTMDQHCFPRSVSPHAAVCEGDREAEDICSMGGPGVYVDADIEMQSGDAVLENEQKGSVILTLNGVDPSVAHEIMGSILTHSAGLRVRYVFNGK</sequence>
<dbReference type="InterPro" id="IPR017930">
    <property type="entry name" value="Myb_dom"/>
</dbReference>
<reference evidence="3" key="1">
    <citation type="submission" date="2022-12" db="EMBL/GenBank/DDBJ databases">
        <authorList>
            <person name="Petersen C."/>
        </authorList>
    </citation>
    <scope>NUCLEOTIDE SEQUENCE</scope>
    <source>
        <strain evidence="3">IBT 29495</strain>
    </source>
</reference>
<evidence type="ECO:0000313" key="4">
    <source>
        <dbReference type="Proteomes" id="UP001149954"/>
    </source>
</evidence>
<dbReference type="AlphaFoldDB" id="A0A9W9Y072"/>
<dbReference type="Pfam" id="PF13921">
    <property type="entry name" value="Myb_DNA-bind_6"/>
    <property type="match status" value="1"/>
</dbReference>
<feature type="domain" description="Myb-like" evidence="1">
    <location>
        <begin position="2"/>
        <end position="57"/>
    </location>
</feature>
<accession>A0A9W9Y072</accession>
<organism evidence="3 4">
    <name type="scientific">Penicillium fimorum</name>
    <dbReference type="NCBI Taxonomy" id="1882269"/>
    <lineage>
        <taxon>Eukaryota</taxon>
        <taxon>Fungi</taxon>
        <taxon>Dikarya</taxon>
        <taxon>Ascomycota</taxon>
        <taxon>Pezizomycotina</taxon>
        <taxon>Eurotiomycetes</taxon>
        <taxon>Eurotiomycetidae</taxon>
        <taxon>Eurotiales</taxon>
        <taxon>Aspergillaceae</taxon>
        <taxon>Penicillium</taxon>
    </lineage>
</organism>
<dbReference type="PROSITE" id="PS51294">
    <property type="entry name" value="HTH_MYB"/>
    <property type="match status" value="2"/>
</dbReference>
<dbReference type="GO" id="GO:0000278">
    <property type="term" value="P:mitotic cell cycle"/>
    <property type="evidence" value="ECO:0007669"/>
    <property type="project" value="TreeGrafter"/>
</dbReference>
<dbReference type="Gene3D" id="1.10.10.60">
    <property type="entry name" value="Homeodomain-like"/>
    <property type="match status" value="3"/>
</dbReference>
<feature type="domain" description="Myb-like" evidence="1">
    <location>
        <begin position="109"/>
        <end position="155"/>
    </location>
</feature>
<evidence type="ECO:0000259" key="2">
    <source>
        <dbReference type="PROSITE" id="PS51294"/>
    </source>
</evidence>
<dbReference type="InterPro" id="IPR001005">
    <property type="entry name" value="SANT/Myb"/>
</dbReference>
<dbReference type="Proteomes" id="UP001149954">
    <property type="component" value="Unassembled WGS sequence"/>
</dbReference>
<dbReference type="SMART" id="SM00717">
    <property type="entry name" value="SANT"/>
    <property type="match status" value="3"/>
</dbReference>
<evidence type="ECO:0000313" key="3">
    <source>
        <dbReference type="EMBL" id="KAJ5512745.1"/>
    </source>
</evidence>
<proteinExistence type="predicted"/>
<feature type="domain" description="Myb-like" evidence="1">
    <location>
        <begin position="58"/>
        <end position="108"/>
    </location>
</feature>
<dbReference type="EMBL" id="JAPWDS010000002">
    <property type="protein sequence ID" value="KAJ5512745.1"/>
    <property type="molecule type" value="Genomic_DNA"/>
</dbReference>
<keyword evidence="4" id="KW-1185">Reference proteome</keyword>
<feature type="domain" description="HTH myb-type" evidence="2">
    <location>
        <begin position="58"/>
        <end position="112"/>
    </location>
</feature>
<dbReference type="PANTHER" id="PTHR45614:SF265">
    <property type="entry name" value="MYB-LIKE DOMAIN-CONTAINING PROTEIN-RELATED"/>
    <property type="match status" value="1"/>
</dbReference>
<dbReference type="Pfam" id="PF00249">
    <property type="entry name" value="Myb_DNA-binding"/>
    <property type="match status" value="1"/>
</dbReference>
<dbReference type="SUPFAM" id="SSF46689">
    <property type="entry name" value="Homeodomain-like"/>
    <property type="match status" value="2"/>
</dbReference>
<comment type="caution">
    <text evidence="3">The sequence shown here is derived from an EMBL/GenBank/DDBJ whole genome shotgun (WGS) entry which is preliminary data.</text>
</comment>
<dbReference type="PANTHER" id="PTHR45614">
    <property type="entry name" value="MYB PROTEIN-RELATED"/>
    <property type="match status" value="1"/>
</dbReference>
<feature type="domain" description="HTH myb-type" evidence="2">
    <location>
        <begin position="113"/>
        <end position="164"/>
    </location>
</feature>
<dbReference type="GO" id="GO:0000978">
    <property type="term" value="F:RNA polymerase II cis-regulatory region sequence-specific DNA binding"/>
    <property type="evidence" value="ECO:0007669"/>
    <property type="project" value="TreeGrafter"/>
</dbReference>
<dbReference type="GO" id="GO:0000981">
    <property type="term" value="F:DNA-binding transcription factor activity, RNA polymerase II-specific"/>
    <property type="evidence" value="ECO:0007669"/>
    <property type="project" value="TreeGrafter"/>
</dbReference>
<dbReference type="GO" id="GO:0045944">
    <property type="term" value="P:positive regulation of transcription by RNA polymerase II"/>
    <property type="evidence" value="ECO:0007669"/>
    <property type="project" value="TreeGrafter"/>
</dbReference>
<reference evidence="3" key="2">
    <citation type="journal article" date="2023" name="IMA Fungus">
        <title>Comparative genomic study of the Penicillium genus elucidates a diverse pangenome and 15 lateral gene transfer events.</title>
        <authorList>
            <person name="Petersen C."/>
            <person name="Sorensen T."/>
            <person name="Nielsen M.R."/>
            <person name="Sondergaard T.E."/>
            <person name="Sorensen J.L."/>
            <person name="Fitzpatrick D.A."/>
            <person name="Frisvad J.C."/>
            <person name="Nielsen K.L."/>
        </authorList>
    </citation>
    <scope>NUCLEOTIDE SEQUENCE</scope>
    <source>
        <strain evidence="3">IBT 29495</strain>
    </source>
</reference>
<dbReference type="GO" id="GO:0005634">
    <property type="term" value="C:nucleus"/>
    <property type="evidence" value="ECO:0007669"/>
    <property type="project" value="TreeGrafter"/>
</dbReference>
<evidence type="ECO:0000259" key="1">
    <source>
        <dbReference type="PROSITE" id="PS50090"/>
    </source>
</evidence>